<reference evidence="4" key="1">
    <citation type="submission" date="2018-08" db="EMBL/GenBank/DDBJ databases">
        <title>Mucilaginibacter sp. MYSH2.</title>
        <authorList>
            <person name="Seo T."/>
        </authorList>
    </citation>
    <scope>NUCLEOTIDE SEQUENCE [LARGE SCALE GENOMIC DNA]</scope>
    <source>
        <strain evidence="4">KIRAN</strain>
    </source>
</reference>
<accession>A0A399SEE0</accession>
<keyword evidence="1" id="KW-0472">Membrane</keyword>
<keyword evidence="1" id="KW-1133">Transmembrane helix</keyword>
<evidence type="ECO:0000259" key="2">
    <source>
        <dbReference type="Pfam" id="PF06724"/>
    </source>
</evidence>
<protein>
    <submittedName>
        <fullName evidence="3">DUF1206 domain-containing protein</fullName>
    </submittedName>
</protein>
<feature type="transmembrane region" description="Helical" evidence="1">
    <location>
        <begin position="155"/>
        <end position="176"/>
    </location>
</feature>
<evidence type="ECO:0000313" key="4">
    <source>
        <dbReference type="Proteomes" id="UP000266005"/>
    </source>
</evidence>
<feature type="domain" description="DUF1206" evidence="2">
    <location>
        <begin position="22"/>
        <end position="91"/>
    </location>
</feature>
<sequence>MTDISTQIPSPPPAWVKKFAKFGLSAKGVVYCLVGIIAFMAAFELQGQSTENAGKAGILKTIQDLPAGNILLAIVALGLLSYAIWRFIQAANDTESKGSDAEGIGKRLRYAFSGLVYGALAFLAARLVLGNGGGGSGDSRETLVSKLLQQPFGQWLVGILAAGTMLVGIYQIYYGYSEKYKKKVRSSGLKHEVEHQMIRAGKVGYMARGVVWLVIGYMFLKAALNSNPQQAGGSSDAFQFIENAAYGSFILGALALGLICYGVFMFMRAKYQPIYTS</sequence>
<comment type="caution">
    <text evidence="3">The sequence shown here is derived from an EMBL/GenBank/DDBJ whole genome shotgun (WGS) entry which is preliminary data.</text>
</comment>
<feature type="transmembrane region" description="Helical" evidence="1">
    <location>
        <begin position="67"/>
        <end position="88"/>
    </location>
</feature>
<gene>
    <name evidence="3" type="ORF">D1627_05910</name>
</gene>
<dbReference type="RefSeq" id="WP_119431316.1">
    <property type="nucleotide sequence ID" value="NZ_QWGE01000002.1"/>
</dbReference>
<keyword evidence="1" id="KW-0812">Transmembrane</keyword>
<feature type="domain" description="DUF1206" evidence="2">
    <location>
        <begin position="110"/>
        <end position="176"/>
    </location>
</feature>
<proteinExistence type="predicted"/>
<name>A0A399SEE0_9BACT</name>
<feature type="transmembrane region" description="Helical" evidence="1">
    <location>
        <begin position="108"/>
        <end position="129"/>
    </location>
</feature>
<evidence type="ECO:0000256" key="1">
    <source>
        <dbReference type="SAM" id="Phobius"/>
    </source>
</evidence>
<keyword evidence="4" id="KW-1185">Reference proteome</keyword>
<feature type="domain" description="DUF1206" evidence="2">
    <location>
        <begin position="203"/>
        <end position="271"/>
    </location>
</feature>
<dbReference type="Pfam" id="PF06724">
    <property type="entry name" value="DUF1206"/>
    <property type="match status" value="3"/>
</dbReference>
<organism evidence="3 4">
    <name type="scientific">Pontibacter oryzae</name>
    <dbReference type="NCBI Taxonomy" id="2304593"/>
    <lineage>
        <taxon>Bacteria</taxon>
        <taxon>Pseudomonadati</taxon>
        <taxon>Bacteroidota</taxon>
        <taxon>Cytophagia</taxon>
        <taxon>Cytophagales</taxon>
        <taxon>Hymenobacteraceae</taxon>
        <taxon>Pontibacter</taxon>
    </lineage>
</organism>
<dbReference type="OrthoDB" id="5702018at2"/>
<feature type="transmembrane region" description="Helical" evidence="1">
    <location>
        <begin position="205"/>
        <end position="224"/>
    </location>
</feature>
<dbReference type="AlphaFoldDB" id="A0A399SEE0"/>
<dbReference type="EMBL" id="QWGE01000002">
    <property type="protein sequence ID" value="RIJ41568.1"/>
    <property type="molecule type" value="Genomic_DNA"/>
</dbReference>
<dbReference type="InterPro" id="IPR009597">
    <property type="entry name" value="DUF1206"/>
</dbReference>
<feature type="transmembrane region" description="Helical" evidence="1">
    <location>
        <begin position="28"/>
        <end position="47"/>
    </location>
</feature>
<feature type="transmembrane region" description="Helical" evidence="1">
    <location>
        <begin position="244"/>
        <end position="267"/>
    </location>
</feature>
<dbReference type="Proteomes" id="UP000266005">
    <property type="component" value="Unassembled WGS sequence"/>
</dbReference>
<evidence type="ECO:0000313" key="3">
    <source>
        <dbReference type="EMBL" id="RIJ41568.1"/>
    </source>
</evidence>